<evidence type="ECO:0000259" key="4">
    <source>
        <dbReference type="PROSITE" id="PS50846"/>
    </source>
</evidence>
<feature type="transmembrane region" description="Helical" evidence="3">
    <location>
        <begin position="290"/>
        <end position="311"/>
    </location>
</feature>
<dbReference type="PANTHER" id="PTHR42208:SF1">
    <property type="entry name" value="HEAVY METAL TRANSPORTER"/>
    <property type="match status" value="1"/>
</dbReference>
<feature type="transmembrane region" description="Helical" evidence="3">
    <location>
        <begin position="106"/>
        <end position="131"/>
    </location>
</feature>
<feature type="region of interest" description="Disordered" evidence="2">
    <location>
        <begin position="439"/>
        <end position="475"/>
    </location>
</feature>
<name>A0ABV4BP15_9CLOT</name>
<feature type="transmembrane region" description="Helical" evidence="3">
    <location>
        <begin position="184"/>
        <end position="205"/>
    </location>
</feature>
<dbReference type="InterPro" id="IPR017969">
    <property type="entry name" value="Heavy-metal-associated_CS"/>
</dbReference>
<dbReference type="InterPro" id="IPR028096">
    <property type="entry name" value="EfeO_Cupredoxin"/>
</dbReference>
<protein>
    <submittedName>
        <fullName evidence="5">Sulfite exporter TauE/SafE family protein</fullName>
    </submittedName>
</protein>
<dbReference type="CDD" id="cd00371">
    <property type="entry name" value="HMA"/>
    <property type="match status" value="1"/>
</dbReference>
<feature type="transmembrane region" description="Helical" evidence="3">
    <location>
        <begin position="226"/>
        <end position="248"/>
    </location>
</feature>
<keyword evidence="1" id="KW-0479">Metal-binding</keyword>
<dbReference type="Pfam" id="PF13473">
    <property type="entry name" value="Cupredoxin_1"/>
    <property type="match status" value="1"/>
</dbReference>
<dbReference type="InterPro" id="IPR008972">
    <property type="entry name" value="Cupredoxin"/>
</dbReference>
<dbReference type="SUPFAM" id="SSF55008">
    <property type="entry name" value="HMA, heavy metal-associated domain"/>
    <property type="match status" value="1"/>
</dbReference>
<evidence type="ECO:0000313" key="5">
    <source>
        <dbReference type="EMBL" id="MEY8000518.1"/>
    </source>
</evidence>
<evidence type="ECO:0000256" key="2">
    <source>
        <dbReference type="SAM" id="MobiDB-lite"/>
    </source>
</evidence>
<evidence type="ECO:0000256" key="1">
    <source>
        <dbReference type="ARBA" id="ARBA00022723"/>
    </source>
</evidence>
<keyword evidence="6" id="KW-1185">Reference proteome</keyword>
<organism evidence="5 6">
    <name type="scientific">Clostridium moutaii</name>
    <dbReference type="NCBI Taxonomy" id="3240932"/>
    <lineage>
        <taxon>Bacteria</taxon>
        <taxon>Bacillati</taxon>
        <taxon>Bacillota</taxon>
        <taxon>Clostridia</taxon>
        <taxon>Eubacteriales</taxon>
        <taxon>Clostridiaceae</taxon>
        <taxon>Clostridium</taxon>
    </lineage>
</organism>
<dbReference type="InterPro" id="IPR036163">
    <property type="entry name" value="HMA_dom_sf"/>
</dbReference>
<evidence type="ECO:0000313" key="6">
    <source>
        <dbReference type="Proteomes" id="UP001564657"/>
    </source>
</evidence>
<keyword evidence="3" id="KW-1133">Transmembrane helix</keyword>
<comment type="caution">
    <text evidence="5">The sequence shown here is derived from an EMBL/GenBank/DDBJ whole genome shotgun (WGS) entry which is preliminary data.</text>
</comment>
<dbReference type="PROSITE" id="PS50846">
    <property type="entry name" value="HMA_2"/>
    <property type="match status" value="1"/>
</dbReference>
<evidence type="ECO:0000256" key="3">
    <source>
        <dbReference type="SAM" id="Phobius"/>
    </source>
</evidence>
<dbReference type="InterPro" id="IPR006121">
    <property type="entry name" value="HMA_dom"/>
</dbReference>
<dbReference type="RefSeq" id="WP_369704406.1">
    <property type="nucleotide sequence ID" value="NZ_JBGEWD010000008.1"/>
</dbReference>
<accession>A0ABV4BP15</accession>
<keyword evidence="3" id="KW-0812">Transmembrane</keyword>
<feature type="transmembrane region" description="Helical" evidence="3">
    <location>
        <begin position="157"/>
        <end position="178"/>
    </location>
</feature>
<dbReference type="PANTHER" id="PTHR42208">
    <property type="entry name" value="HEAVY METAL TRANSPORTER-RELATED"/>
    <property type="match status" value="1"/>
</dbReference>
<reference evidence="5 6" key="1">
    <citation type="submission" date="2024-08" db="EMBL/GenBank/DDBJ databases">
        <title>Clostridium lapicellarii sp. nov., and Clostridium renhuaiense sp. nov., two species isolated from the mud in a fermentation cellar used for producing sauce-flavour Chinese liquors.</title>
        <authorList>
            <person name="Yang F."/>
            <person name="Wang H."/>
            <person name="Chen L.Q."/>
            <person name="Zhou N."/>
            <person name="Lu J.J."/>
            <person name="Pu X.X."/>
            <person name="Wan B."/>
            <person name="Wang L."/>
            <person name="Liu S.J."/>
        </authorList>
    </citation>
    <scope>NUCLEOTIDE SEQUENCE [LARGE SCALE GENOMIC DNA]</scope>
    <source>
        <strain evidence="5 6">MT-5</strain>
    </source>
</reference>
<dbReference type="PROSITE" id="PS01047">
    <property type="entry name" value="HMA_1"/>
    <property type="match status" value="1"/>
</dbReference>
<proteinExistence type="predicted"/>
<dbReference type="Gene3D" id="3.30.70.100">
    <property type="match status" value="1"/>
</dbReference>
<feature type="domain" description="HMA" evidence="4">
    <location>
        <begin position="4"/>
        <end position="70"/>
    </location>
</feature>
<dbReference type="Pfam" id="PF00403">
    <property type="entry name" value="HMA"/>
    <property type="match status" value="1"/>
</dbReference>
<dbReference type="Gene3D" id="2.60.40.420">
    <property type="entry name" value="Cupredoxins - blue copper proteins"/>
    <property type="match status" value="1"/>
</dbReference>
<feature type="transmembrane region" description="Helical" evidence="3">
    <location>
        <begin position="254"/>
        <end position="278"/>
    </location>
</feature>
<feature type="compositionally biased region" description="Polar residues" evidence="2">
    <location>
        <begin position="459"/>
        <end position="469"/>
    </location>
</feature>
<sequence length="606" mass="64061">MNVKKEKFKVFDMTCVSCELRVEKAVKKLDGVKNAVASFNEESLVVEYDADLCNSEDIKTAIKAGGYSTESSDKYKIAGIFVIAAAIILIGNSTGGVDMTSRLNGATYLVLFMVGVLTSIHCVGMCGGIMLSQSINRDNKSKIDSIKPAVLYNAGRVLSYTVIGGIVGALGSVFSLSISVKAGLQIFAGIFMIIMGLNMSGYSFFRKLNIKLPWSACSVKKKPKAPFLIGVLNGLMPCGPLQTMQLYALGTGSALNGAVSMMVFSLGTIPLMLSLGALSGLMSREYTKTLLKFSGILVVVLGIIMGTRGLGLAGVNIPTVSTLAAGLSDSKTSTSSSNLAKPTVENGVQVIKMTADDAGYTPNGLYVQKNMPVKWIINGKALNSCNGQIIVPSLNIQKNLQSGENVIEFTPKDKDINFSCGMGMIRGVIKVVDDISTVDTSRPDSSIPAPSSGMPGCNMNGSAAGSGDSTAKEPSIYGTDLSKVETSRLIQKAADSGNRQTASIKGTGYEFEPLIVVVTKNVDTILNFDLSNFDTPEGTFIISSLNTGNSIASFQGKKGIVEVDISFNENDIYTISKDGNVIGAIVVVDNSKNADLEQIRKEYIGS</sequence>
<keyword evidence="3" id="KW-0472">Membrane</keyword>
<dbReference type="InterPro" id="IPR039447">
    <property type="entry name" value="UreH-like_TM_dom"/>
</dbReference>
<dbReference type="Pfam" id="PF13386">
    <property type="entry name" value="DsbD_2"/>
    <property type="match status" value="1"/>
</dbReference>
<feature type="transmembrane region" description="Helical" evidence="3">
    <location>
        <begin position="77"/>
        <end position="94"/>
    </location>
</feature>
<gene>
    <name evidence="5" type="ORF">AB8U03_09985</name>
</gene>
<dbReference type="EMBL" id="JBGEWD010000008">
    <property type="protein sequence ID" value="MEY8000518.1"/>
    <property type="molecule type" value="Genomic_DNA"/>
</dbReference>
<dbReference type="Proteomes" id="UP001564657">
    <property type="component" value="Unassembled WGS sequence"/>
</dbReference>